<dbReference type="AlphaFoldDB" id="A0A0B7FEE0"/>
<reference evidence="1 2" key="1">
    <citation type="submission" date="2014-11" db="EMBL/GenBank/DDBJ databases">
        <authorList>
            <person name="Wibberg Daniel"/>
        </authorList>
    </citation>
    <scope>NUCLEOTIDE SEQUENCE [LARGE SCALE GENOMIC DNA]</scope>
    <source>
        <strain evidence="1">Rhizoctonia solani AG1-IB 7/3/14</strain>
    </source>
</reference>
<dbReference type="EMBL" id="LN679121">
    <property type="protein sequence ID" value="CEL56411.1"/>
    <property type="molecule type" value="Genomic_DNA"/>
</dbReference>
<dbReference type="OrthoDB" id="3244992at2759"/>
<name>A0A0B7FEE0_THACB</name>
<proteinExistence type="predicted"/>
<sequence>MMSSEISTRMTSSWSKGPSSPLAMKFHRTWQDPNCPVWQWYLMQSQARSSTQFFAIQHWRSTTGPFFHEYLLILVEHGDICRIERMGEGSRNDAIKPVGCVAHDVIQWFSPSDYRKSPASQEPAELICQVCFPRTFDVLDVLAICYSIQIQPESSKYTLQRYNCYFLCLTVLTILVRRVGQWEGALDAHSTWSATVDQVVNAIQEKSTKNLGPRLHGCLEIFRLLDPEHHNPRGLILDSIRNRLFANGLESWRQAISQTLWADDIDSEQLIFKYDGFAKCITEAVEEMFASKTPLSRRLAFILDFDHRNEHALRETNLLPELVEEIDRAFQSSTEEYLLIGLHRPASGELENSLRYGSSYSLKSNIYSWFYAFCIYSIATVGRSMRVKPRGGPGDTRILRQVKGKDISAMTTSS</sequence>
<evidence type="ECO:0000313" key="2">
    <source>
        <dbReference type="Proteomes" id="UP000059188"/>
    </source>
</evidence>
<organism evidence="1 2">
    <name type="scientific">Thanatephorus cucumeris (strain AG1-IB / isolate 7/3/14)</name>
    <name type="common">Lettuce bottom rot fungus</name>
    <name type="synonym">Rhizoctonia solani</name>
    <dbReference type="NCBI Taxonomy" id="1108050"/>
    <lineage>
        <taxon>Eukaryota</taxon>
        <taxon>Fungi</taxon>
        <taxon>Dikarya</taxon>
        <taxon>Basidiomycota</taxon>
        <taxon>Agaricomycotina</taxon>
        <taxon>Agaricomycetes</taxon>
        <taxon>Cantharellales</taxon>
        <taxon>Ceratobasidiaceae</taxon>
        <taxon>Rhizoctonia</taxon>
        <taxon>Rhizoctonia solani AG-1</taxon>
    </lineage>
</organism>
<accession>A0A0B7FEE0</accession>
<gene>
    <name evidence="1" type="ORF">RSOLAG1IB_07797</name>
</gene>
<protein>
    <submittedName>
        <fullName evidence="1">Uncharacterized protein</fullName>
    </submittedName>
</protein>
<keyword evidence="2" id="KW-1185">Reference proteome</keyword>
<evidence type="ECO:0000313" key="1">
    <source>
        <dbReference type="EMBL" id="CEL56411.1"/>
    </source>
</evidence>
<dbReference type="Proteomes" id="UP000059188">
    <property type="component" value="Unassembled WGS sequence"/>
</dbReference>